<gene>
    <name evidence="4" type="ORF">GCM10023208_17200</name>
</gene>
<dbReference type="Proteomes" id="UP001500518">
    <property type="component" value="Unassembled WGS sequence"/>
</dbReference>
<dbReference type="Gene3D" id="3.30.465.10">
    <property type="match status" value="1"/>
</dbReference>
<reference evidence="5" key="1">
    <citation type="journal article" date="2019" name="Int. J. Syst. Evol. Microbiol.">
        <title>The Global Catalogue of Microorganisms (GCM) 10K type strain sequencing project: providing services to taxonomists for standard genome sequencing and annotation.</title>
        <authorList>
            <consortium name="The Broad Institute Genomics Platform"/>
            <consortium name="The Broad Institute Genome Sequencing Center for Infectious Disease"/>
            <person name="Wu L."/>
            <person name="Ma J."/>
        </authorList>
    </citation>
    <scope>NUCLEOTIDE SEQUENCE [LARGE SCALE GENOMIC DNA]</scope>
    <source>
        <strain evidence="5">JCM 18014</strain>
    </source>
</reference>
<dbReference type="SUPFAM" id="SSF56176">
    <property type="entry name" value="FAD-binding/transporter-associated domain-like"/>
    <property type="match status" value="1"/>
</dbReference>
<dbReference type="InterPro" id="IPR016171">
    <property type="entry name" value="Vanillyl_alc_oxidase_C-sub2"/>
</dbReference>
<protein>
    <recommendedName>
        <fullName evidence="3">FAD-binding PCMH-type domain-containing protein</fullName>
    </recommendedName>
</protein>
<evidence type="ECO:0000256" key="1">
    <source>
        <dbReference type="ARBA" id="ARBA00022630"/>
    </source>
</evidence>
<dbReference type="RefSeq" id="WP_346032705.1">
    <property type="nucleotide sequence ID" value="NZ_BAABHV010000010.1"/>
</dbReference>
<dbReference type="InterPro" id="IPR016169">
    <property type="entry name" value="FAD-bd_PCMH_sub2"/>
</dbReference>
<dbReference type="Pfam" id="PF01565">
    <property type="entry name" value="FAD_binding_4"/>
    <property type="match status" value="1"/>
</dbReference>
<evidence type="ECO:0000259" key="3">
    <source>
        <dbReference type="PROSITE" id="PS51387"/>
    </source>
</evidence>
<evidence type="ECO:0000313" key="5">
    <source>
        <dbReference type="Proteomes" id="UP001500518"/>
    </source>
</evidence>
<dbReference type="InterPro" id="IPR016166">
    <property type="entry name" value="FAD-bd_PCMH"/>
</dbReference>
<keyword evidence="1" id="KW-0285">Flavoprotein</keyword>
<name>A0ABP9K9W3_9SPHN</name>
<dbReference type="InterPro" id="IPR016170">
    <property type="entry name" value="Cytok_DH_C_sf"/>
</dbReference>
<dbReference type="Gene3D" id="3.40.462.10">
    <property type="entry name" value="FAD-linked oxidases, C-terminal domain"/>
    <property type="match status" value="1"/>
</dbReference>
<dbReference type="InterPro" id="IPR016164">
    <property type="entry name" value="FAD-linked_Oxase-like_C"/>
</dbReference>
<dbReference type="Gene3D" id="3.30.43.10">
    <property type="entry name" value="Uridine Diphospho-n-acetylenolpyruvylglucosamine Reductase, domain 2"/>
    <property type="match status" value="1"/>
</dbReference>
<feature type="domain" description="FAD-binding PCMH-type" evidence="3">
    <location>
        <begin position="77"/>
        <end position="264"/>
    </location>
</feature>
<dbReference type="InterPro" id="IPR006311">
    <property type="entry name" value="TAT_signal"/>
</dbReference>
<dbReference type="SUPFAM" id="SSF55103">
    <property type="entry name" value="FAD-linked oxidases, C-terminal domain"/>
    <property type="match status" value="1"/>
</dbReference>
<proteinExistence type="predicted"/>
<dbReference type="InterPro" id="IPR036318">
    <property type="entry name" value="FAD-bd_PCMH-like_sf"/>
</dbReference>
<evidence type="ECO:0000256" key="2">
    <source>
        <dbReference type="ARBA" id="ARBA00022827"/>
    </source>
</evidence>
<keyword evidence="5" id="KW-1185">Reference proteome</keyword>
<evidence type="ECO:0000313" key="4">
    <source>
        <dbReference type="EMBL" id="GAA5054401.1"/>
    </source>
</evidence>
<dbReference type="PANTHER" id="PTHR11748">
    <property type="entry name" value="D-LACTATE DEHYDROGENASE"/>
    <property type="match status" value="1"/>
</dbReference>
<keyword evidence="2" id="KW-0274">FAD</keyword>
<sequence>MSNGFSRREVMAIGGAVASTAALTPLVRARMMPQDMDRDVFAGVVRELRAIVGDEWVFADEASTISYRKSGIPDLRGEHVPSGAVAPANVEQVQAILALANRYRLPLWPISTGKNMGYGMATPASSGQMILDLKRMNRILDFDAELGTILVEPGVTYQQIHDYIEDNDLPYWVDVPTVGPIVSMMGNTLERGVGYTPYGDHFFMQCGMEVVLADGTILKTGMGSIENGNTWQAFKWGYGPYLDGIFTQSNFGIVTKLGMWLMPKPPAYKPFMVRSPNVEDVAAITDTIRPFRMNNLIPNGVLIMGALYQMSMFNRRADLWDGEGVIPLDVIQRHARANDIGMWNTFYALYGTDEIIAAIEPILTAAFEATGADVLTEAEMGGNPYFEHNKTLMRGGMTLEEKGLVRWWGRSGGAVAFAPVAPAKGGETIGQTQLATEIMNKWGFDYAPAYAVGGRELHHIIFLMFDKGDDEHSAKAEQCMEEMITRFGERGWAAYRSSVSTMDLVADQYGAANREVNARIKQALDPNHIIAPGKQGIA</sequence>
<dbReference type="PROSITE" id="PS51387">
    <property type="entry name" value="FAD_PCMH"/>
    <property type="match status" value="1"/>
</dbReference>
<organism evidence="4 5">
    <name type="scientific">Erythrobacter westpacificensis</name>
    <dbReference type="NCBI Taxonomy" id="1055231"/>
    <lineage>
        <taxon>Bacteria</taxon>
        <taxon>Pseudomonadati</taxon>
        <taxon>Pseudomonadota</taxon>
        <taxon>Alphaproteobacteria</taxon>
        <taxon>Sphingomonadales</taxon>
        <taxon>Erythrobacteraceae</taxon>
        <taxon>Erythrobacter/Porphyrobacter group</taxon>
        <taxon>Erythrobacter</taxon>
    </lineage>
</organism>
<accession>A0ABP9K9W3</accession>
<dbReference type="InterPro" id="IPR016167">
    <property type="entry name" value="FAD-bd_PCMH_sub1"/>
</dbReference>
<dbReference type="Gene3D" id="1.10.45.10">
    <property type="entry name" value="Vanillyl-alcohol Oxidase, Chain A, domain 4"/>
    <property type="match status" value="1"/>
</dbReference>
<dbReference type="EMBL" id="BAABHV010000010">
    <property type="protein sequence ID" value="GAA5054401.1"/>
    <property type="molecule type" value="Genomic_DNA"/>
</dbReference>
<comment type="caution">
    <text evidence="4">The sequence shown here is derived from an EMBL/GenBank/DDBJ whole genome shotgun (WGS) entry which is preliminary data.</text>
</comment>
<dbReference type="InterPro" id="IPR006094">
    <property type="entry name" value="Oxid_FAD_bind_N"/>
</dbReference>
<dbReference type="PROSITE" id="PS51318">
    <property type="entry name" value="TAT"/>
    <property type="match status" value="1"/>
</dbReference>
<dbReference type="PANTHER" id="PTHR11748:SF114">
    <property type="entry name" value="ARYL-ALCOHOL OXIDASE VANILLYL-ALCOHOL OXIDASE (AFU_ORTHOLOGUE AFUA_3G09500)-RELATED"/>
    <property type="match status" value="1"/>
</dbReference>